<sequence>LNFQIPYLALRELSKLRTLDLESNNITEITNNPEVEFTSEIELKLSNNRIKHIYDNAFDSFQKFSRLDLSYNQISTISGNAFGTISQMRQIDLSYNRIVHIPAGTFKNVAKSLQWMNLEENQLHQLPSAIQQLDNNTISNLKPALTELLLAFNRLTEIPTHALNEMSRLRHLDLSKNRIHSLKRLAFGKFDGTGTSLLKLNLAGNLIENITDPGSFLYMSSLTYLDLSHNRISYLSDNNNQLTEFPSSALANLRRLRYLLLDDNPIRALPDSAIQSLTHLERLSLGGTQLQQITEQTFAAEVAQNLRSLNLAFGHINYISSRAFSKMDSLEQLALNNNKLAIIHSHTFSSLRSLRQLNLADNEINATEERSISDIPTLKHLSLARNRLRYLRKATFVNLNNLEQLDLSSNHLQAFAFTFLAQSLVNLKQLDLSHNRIITVDLNAAKRTLVYLDLAHNQLQSIGKNMFDDFNQLRILKLGHNELIEVQSNAFLTCPQLSELDLSHNHLRIIHKGTFANQKAYESLKLRHNVIISLDTDTFGVDNVQKLDLAYNELKKIPRHAFSSVRNSITVLDLRGNRIRSIDTNDFDGMGNLTELILADNHIETIEEAAFSKMQKLMKLDLSHNPITSWNPHAFQDLSSTIEALNLASTGLFSLPRIDNRGLRQLNISNNKIHGLSAADFLHHRKLTTLDISHNSLKEIDPEIFVGLVELKHLNICGNLIVKFTDKHLQALYYLEMLNLCDMNMLLRLPEPHSFRSLRHLRDLHIYNLPRVHAYNISDILKHLPPLRTLTVEIREPRLRTQLYSADLRLLRKIVITGRQLLKIDTGAFAHLRGYKIDLTIRDTSIDVFPAAVFNTLTAVSFLSLSLHNNRLQTFEPFPHTKPPVLNQHGTILHTLHITSVNAAAQEQPLNESYCADQAGGGSTLNQAYTTANHILCNKDSATASHSSIRFFPNLLLFFSSLASNYMYHLSCFLKIK</sequence>
<dbReference type="Gene3D" id="3.80.10.10">
    <property type="entry name" value="Ribonuclease Inhibitor"/>
    <property type="match status" value="7"/>
</dbReference>
<keyword evidence="2" id="KW-0677">Repeat</keyword>
<dbReference type="WBParaSite" id="GPUH_0001107401-mRNA-1">
    <property type="protein sequence ID" value="GPUH_0001107401-mRNA-1"/>
    <property type="gene ID" value="GPUH_0001107401"/>
</dbReference>
<dbReference type="SUPFAM" id="SSF52058">
    <property type="entry name" value="L domain-like"/>
    <property type="match status" value="3"/>
</dbReference>
<dbReference type="PANTHER" id="PTHR45712">
    <property type="entry name" value="AGAP008170-PA"/>
    <property type="match status" value="1"/>
</dbReference>
<dbReference type="AlphaFoldDB" id="A0A183DQS0"/>
<dbReference type="InterPro" id="IPR032675">
    <property type="entry name" value="LRR_dom_sf"/>
</dbReference>
<dbReference type="Pfam" id="PF13855">
    <property type="entry name" value="LRR_8"/>
    <property type="match status" value="7"/>
</dbReference>
<accession>A0A183DQS0</accession>
<dbReference type="PANTHER" id="PTHR45712:SF22">
    <property type="entry name" value="INSULIN-LIKE GROWTH FACTOR-BINDING PROTEIN COMPLEX ACID LABILE SUBUNIT"/>
    <property type="match status" value="1"/>
</dbReference>
<evidence type="ECO:0000256" key="2">
    <source>
        <dbReference type="ARBA" id="ARBA00022737"/>
    </source>
</evidence>
<dbReference type="SMART" id="SM00364">
    <property type="entry name" value="LRR_BAC"/>
    <property type="match status" value="7"/>
</dbReference>
<dbReference type="SMART" id="SM00369">
    <property type="entry name" value="LRR_TYP"/>
    <property type="match status" value="26"/>
</dbReference>
<dbReference type="PRINTS" id="PR00019">
    <property type="entry name" value="LEURICHRPT"/>
</dbReference>
<name>A0A183DQS0_9BILA</name>
<dbReference type="PROSITE" id="PS51450">
    <property type="entry name" value="LRR"/>
    <property type="match status" value="8"/>
</dbReference>
<protein>
    <submittedName>
        <fullName evidence="3">Chaoptin</fullName>
    </submittedName>
</protein>
<proteinExistence type="predicted"/>
<dbReference type="Pfam" id="PF13516">
    <property type="entry name" value="LRR_6"/>
    <property type="match status" value="1"/>
</dbReference>
<evidence type="ECO:0000313" key="3">
    <source>
        <dbReference type="WBParaSite" id="GPUH_0001107401-mRNA-1"/>
    </source>
</evidence>
<dbReference type="InterPro" id="IPR050333">
    <property type="entry name" value="SLRP"/>
</dbReference>
<evidence type="ECO:0000256" key="1">
    <source>
        <dbReference type="ARBA" id="ARBA00022614"/>
    </source>
</evidence>
<dbReference type="InterPro" id="IPR001611">
    <property type="entry name" value="Leu-rich_rpt"/>
</dbReference>
<organism evidence="3">
    <name type="scientific">Gongylonema pulchrum</name>
    <dbReference type="NCBI Taxonomy" id="637853"/>
    <lineage>
        <taxon>Eukaryota</taxon>
        <taxon>Metazoa</taxon>
        <taxon>Ecdysozoa</taxon>
        <taxon>Nematoda</taxon>
        <taxon>Chromadorea</taxon>
        <taxon>Rhabditida</taxon>
        <taxon>Spirurina</taxon>
        <taxon>Spiruromorpha</taxon>
        <taxon>Spiruroidea</taxon>
        <taxon>Gongylonematidae</taxon>
        <taxon>Gongylonema</taxon>
    </lineage>
</organism>
<dbReference type="InterPro" id="IPR003591">
    <property type="entry name" value="Leu-rich_rpt_typical-subtyp"/>
</dbReference>
<dbReference type="SMART" id="SM00365">
    <property type="entry name" value="LRR_SD22"/>
    <property type="match status" value="10"/>
</dbReference>
<keyword evidence="1" id="KW-0433">Leucine-rich repeat</keyword>
<reference evidence="3" key="1">
    <citation type="submission" date="2016-06" db="UniProtKB">
        <authorList>
            <consortium name="WormBaseParasite"/>
        </authorList>
    </citation>
    <scope>IDENTIFICATION</scope>
</reference>
<dbReference type="SUPFAM" id="SSF52047">
    <property type="entry name" value="RNI-like"/>
    <property type="match status" value="1"/>
</dbReference>